<dbReference type="Proteomes" id="UP001151760">
    <property type="component" value="Unassembled WGS sequence"/>
</dbReference>
<accession>A0ABQ5EMX0</accession>
<keyword evidence="3" id="KW-1185">Reference proteome</keyword>
<comment type="caution">
    <text evidence="2">The sequence shown here is derived from an EMBL/GenBank/DDBJ whole genome shotgun (WGS) entry which is preliminary data.</text>
</comment>
<reference evidence="2" key="2">
    <citation type="submission" date="2022-01" db="EMBL/GenBank/DDBJ databases">
        <authorList>
            <person name="Yamashiro T."/>
            <person name="Shiraishi A."/>
            <person name="Satake H."/>
            <person name="Nakayama K."/>
        </authorList>
    </citation>
    <scope>NUCLEOTIDE SEQUENCE</scope>
</reference>
<organism evidence="2 3">
    <name type="scientific">Tanacetum coccineum</name>
    <dbReference type="NCBI Taxonomy" id="301880"/>
    <lineage>
        <taxon>Eukaryota</taxon>
        <taxon>Viridiplantae</taxon>
        <taxon>Streptophyta</taxon>
        <taxon>Embryophyta</taxon>
        <taxon>Tracheophyta</taxon>
        <taxon>Spermatophyta</taxon>
        <taxon>Magnoliopsida</taxon>
        <taxon>eudicotyledons</taxon>
        <taxon>Gunneridae</taxon>
        <taxon>Pentapetalae</taxon>
        <taxon>asterids</taxon>
        <taxon>campanulids</taxon>
        <taxon>Asterales</taxon>
        <taxon>Asteraceae</taxon>
        <taxon>Asteroideae</taxon>
        <taxon>Anthemideae</taxon>
        <taxon>Anthemidinae</taxon>
        <taxon>Tanacetum</taxon>
    </lineage>
</organism>
<dbReference type="EMBL" id="BQNB010016481">
    <property type="protein sequence ID" value="GJT52278.1"/>
    <property type="molecule type" value="Genomic_DNA"/>
</dbReference>
<evidence type="ECO:0000313" key="3">
    <source>
        <dbReference type="Proteomes" id="UP001151760"/>
    </source>
</evidence>
<evidence type="ECO:0000256" key="1">
    <source>
        <dbReference type="SAM" id="MobiDB-lite"/>
    </source>
</evidence>
<reference evidence="2" key="1">
    <citation type="journal article" date="2022" name="Int. J. Mol. Sci.">
        <title>Draft Genome of Tanacetum Coccineum: Genomic Comparison of Closely Related Tanacetum-Family Plants.</title>
        <authorList>
            <person name="Yamashiro T."/>
            <person name="Shiraishi A."/>
            <person name="Nakayama K."/>
            <person name="Satake H."/>
        </authorList>
    </citation>
    <scope>NUCLEOTIDE SEQUENCE</scope>
</reference>
<feature type="region of interest" description="Disordered" evidence="1">
    <location>
        <begin position="41"/>
        <end position="61"/>
    </location>
</feature>
<sequence>MAKGKGKSLDNPFVAQKSWCACTVGILILLFSGESTNLKLSSSLDDNVSKEGPSKATVSREGPSKEFLKWYEDATDEDTTDDSFFLKPKGKTVEKNPTPKCKGKAVERTNNPTPTVIFKSPIPIEGCMLGLVNVKTWDNIVKKFGMRTPESCADKANGKRKVALKWRELMELEDSGDNSLFCKHLCLRIKMDQIIWERFKVIVHGSERYIGFVPFDEEPFDTDAGRECGDTVNVNATDEDSDVNRFFESSFVHENVSMHGTNNIPSEEKTHSDDPFKIYEILNWNNENTGQSRDDKLQYPLGFIHVDKDVEECEIQNNVDPEHNVTSSSNNKTGSFNDSSTQSEFHVLECSRPWSQGKKDGSGSYVNQEVSYVFGNLAFPSKTMLQCLSDYFVAIMGTWLPTSSKLLVNYAPQELTEKGSYGSIFVLW</sequence>
<proteinExistence type="predicted"/>
<gene>
    <name evidence="2" type="ORF">Tco_0978435</name>
</gene>
<protein>
    <submittedName>
        <fullName evidence="2">Uncharacterized protein</fullName>
    </submittedName>
</protein>
<name>A0ABQ5EMX0_9ASTR</name>
<evidence type="ECO:0000313" key="2">
    <source>
        <dbReference type="EMBL" id="GJT52278.1"/>
    </source>
</evidence>
<feature type="region of interest" description="Disordered" evidence="1">
    <location>
        <begin position="319"/>
        <end position="340"/>
    </location>
</feature>